<feature type="region of interest" description="Disordered" evidence="1">
    <location>
        <begin position="164"/>
        <end position="187"/>
    </location>
</feature>
<comment type="caution">
    <text evidence="3">The sequence shown here is derived from an EMBL/GenBank/DDBJ whole genome shotgun (WGS) entry which is preliminary data.</text>
</comment>
<keyword evidence="4" id="KW-1185">Reference proteome</keyword>
<gene>
    <name evidence="3" type="ORF">K7862_27820</name>
</gene>
<dbReference type="RefSeq" id="WP_222967330.1">
    <property type="nucleotide sequence ID" value="NZ_JAINZZ010000048.1"/>
</dbReference>
<feature type="transmembrane region" description="Helical" evidence="2">
    <location>
        <begin position="20"/>
        <end position="38"/>
    </location>
</feature>
<reference evidence="3 4" key="1">
    <citation type="submission" date="2021-08" db="EMBL/GenBank/DDBJ databases">
        <title>WGS of actinomycetes from Thailand.</title>
        <authorList>
            <person name="Thawai C."/>
        </authorList>
    </citation>
    <scope>NUCLEOTIDE SEQUENCE [LARGE SCALE GENOMIC DNA]</scope>
    <source>
        <strain evidence="3 4">PLK6-54</strain>
    </source>
</reference>
<name>A0ABS7QEN0_9ACTN</name>
<keyword evidence="2" id="KW-1133">Transmembrane helix</keyword>
<accession>A0ABS7QEN0</accession>
<organism evidence="3 4">
    <name type="scientific">Actinacidiphila acidipaludis</name>
    <dbReference type="NCBI Taxonomy" id="2873382"/>
    <lineage>
        <taxon>Bacteria</taxon>
        <taxon>Bacillati</taxon>
        <taxon>Actinomycetota</taxon>
        <taxon>Actinomycetes</taxon>
        <taxon>Kitasatosporales</taxon>
        <taxon>Streptomycetaceae</taxon>
        <taxon>Actinacidiphila</taxon>
    </lineage>
</organism>
<evidence type="ECO:0000256" key="1">
    <source>
        <dbReference type="SAM" id="MobiDB-lite"/>
    </source>
</evidence>
<evidence type="ECO:0000313" key="3">
    <source>
        <dbReference type="EMBL" id="MBY8881418.1"/>
    </source>
</evidence>
<proteinExistence type="predicted"/>
<dbReference type="Proteomes" id="UP000778578">
    <property type="component" value="Unassembled WGS sequence"/>
</dbReference>
<protein>
    <submittedName>
        <fullName evidence="3">Uncharacterized protein</fullName>
    </submittedName>
</protein>
<evidence type="ECO:0000313" key="4">
    <source>
        <dbReference type="Proteomes" id="UP000778578"/>
    </source>
</evidence>
<keyword evidence="2" id="KW-0812">Transmembrane</keyword>
<sequence>MERPTGGRQRAEAVARGCGITALVAAGLVCLLVLIALWQLHRAWDRKPPDIDAFAHAAATRTADAAAARTSSAQLAELTSALPWAAPLGTSVADSCRTENESALFGAARWAPVNCVRSTVVYVAFDGDLRTRVHQLDATLAARRWVGATSLENSLTAMTARIGQTAGAPSPAGPQQRSTEAPTPPPLCVSAGYRPSSQNYGMAHGGLGVRLRVAVAERPCTPEADTGDIQVGGTTEKYTVDGTVYLTWHPLATLTVSRSAHVMHRYVAAFSLVDSYAVQSTTPRTAPPAPPTTRYGVPPCLTGSHACH</sequence>
<evidence type="ECO:0000256" key="2">
    <source>
        <dbReference type="SAM" id="Phobius"/>
    </source>
</evidence>
<dbReference type="EMBL" id="JAINZZ010000048">
    <property type="protein sequence ID" value="MBY8881418.1"/>
    <property type="molecule type" value="Genomic_DNA"/>
</dbReference>
<keyword evidence="2" id="KW-0472">Membrane</keyword>